<dbReference type="InterPro" id="IPR005119">
    <property type="entry name" value="LysR_subst-bd"/>
</dbReference>
<dbReference type="SUPFAM" id="SSF46785">
    <property type="entry name" value="Winged helix' DNA-binding domain"/>
    <property type="match status" value="1"/>
</dbReference>
<sequence>MVELELKWLEDFIALVEFGSFSKAAEARMVTQPAFGRRIRALESWLGFDLVDRQKYPTTLTPAGEEFTAKSYDWVEQFYSTRARMRDMVTSTERLTFVAQHSLTVSFLPQKIEPLQSSLSNICIRIEANNLHDCLNTLMSEQGDFLLCYHSPDIFPQLERDNIMSLQVGTDQLVPVSAPNAAGEPLFGPGIDKPVKLLNYTGESFFGRLLQREYFSSVKQVTTFRTQCENSFVEGLKALVVAGNGLAWLPESAIGSELERGQLVRASEALPSIKLKVMLYRKLTSRLKEVDIIWDYFKVLEEGS</sequence>
<dbReference type="Gene3D" id="3.40.190.10">
    <property type="entry name" value="Periplasmic binding protein-like II"/>
    <property type="match status" value="2"/>
</dbReference>
<keyword evidence="4" id="KW-0804">Transcription</keyword>
<dbReference type="InterPro" id="IPR036388">
    <property type="entry name" value="WH-like_DNA-bd_sf"/>
</dbReference>
<dbReference type="Proteomes" id="UP000245506">
    <property type="component" value="Unassembled WGS sequence"/>
</dbReference>
<dbReference type="GO" id="GO:0003700">
    <property type="term" value="F:DNA-binding transcription factor activity"/>
    <property type="evidence" value="ECO:0007669"/>
    <property type="project" value="InterPro"/>
</dbReference>
<protein>
    <submittedName>
        <fullName evidence="6">LysR family transcriptional regulator</fullName>
    </submittedName>
</protein>
<name>A0A317CHJ3_9GAMM</name>
<organism evidence="6 7">
    <name type="scientific">Leucothrix arctica</name>
    <dbReference type="NCBI Taxonomy" id="1481894"/>
    <lineage>
        <taxon>Bacteria</taxon>
        <taxon>Pseudomonadati</taxon>
        <taxon>Pseudomonadota</taxon>
        <taxon>Gammaproteobacteria</taxon>
        <taxon>Thiotrichales</taxon>
        <taxon>Thiotrichaceae</taxon>
        <taxon>Leucothrix</taxon>
    </lineage>
</organism>
<dbReference type="InterPro" id="IPR000847">
    <property type="entry name" value="LysR_HTH_N"/>
</dbReference>
<evidence type="ECO:0000256" key="2">
    <source>
        <dbReference type="ARBA" id="ARBA00023015"/>
    </source>
</evidence>
<accession>A0A317CHJ3</accession>
<feature type="domain" description="HTH lysR-type" evidence="5">
    <location>
        <begin position="4"/>
        <end position="61"/>
    </location>
</feature>
<evidence type="ECO:0000313" key="6">
    <source>
        <dbReference type="EMBL" id="PWQ97601.1"/>
    </source>
</evidence>
<dbReference type="GO" id="GO:0000976">
    <property type="term" value="F:transcription cis-regulatory region binding"/>
    <property type="evidence" value="ECO:0007669"/>
    <property type="project" value="TreeGrafter"/>
</dbReference>
<dbReference type="Pfam" id="PF00126">
    <property type="entry name" value="HTH_1"/>
    <property type="match status" value="1"/>
</dbReference>
<comment type="similarity">
    <text evidence="1">Belongs to the LysR transcriptional regulatory family.</text>
</comment>
<gene>
    <name evidence="6" type="ORF">DKT75_06695</name>
</gene>
<reference evidence="6 7" key="1">
    <citation type="submission" date="2018-05" db="EMBL/GenBank/DDBJ databases">
        <title>Leucothrix arctica sp. nov., isolated from Arctic seawater.</title>
        <authorList>
            <person name="Choi A."/>
            <person name="Baek K."/>
        </authorList>
    </citation>
    <scope>NUCLEOTIDE SEQUENCE [LARGE SCALE GENOMIC DNA]</scope>
    <source>
        <strain evidence="6 7">IMCC9719</strain>
    </source>
</reference>
<evidence type="ECO:0000256" key="4">
    <source>
        <dbReference type="ARBA" id="ARBA00023163"/>
    </source>
</evidence>
<comment type="caution">
    <text evidence="6">The sequence shown here is derived from an EMBL/GenBank/DDBJ whole genome shotgun (WGS) entry which is preliminary data.</text>
</comment>
<evidence type="ECO:0000313" key="7">
    <source>
        <dbReference type="Proteomes" id="UP000245506"/>
    </source>
</evidence>
<dbReference type="EMBL" id="QGKL01000019">
    <property type="protein sequence ID" value="PWQ97601.1"/>
    <property type="molecule type" value="Genomic_DNA"/>
</dbReference>
<dbReference type="SUPFAM" id="SSF53850">
    <property type="entry name" value="Periplasmic binding protein-like II"/>
    <property type="match status" value="1"/>
</dbReference>
<dbReference type="InterPro" id="IPR036390">
    <property type="entry name" value="WH_DNA-bd_sf"/>
</dbReference>
<dbReference type="Pfam" id="PF03466">
    <property type="entry name" value="LysR_substrate"/>
    <property type="match status" value="1"/>
</dbReference>
<evidence type="ECO:0000259" key="5">
    <source>
        <dbReference type="PROSITE" id="PS50931"/>
    </source>
</evidence>
<dbReference type="Gene3D" id="1.10.10.10">
    <property type="entry name" value="Winged helix-like DNA-binding domain superfamily/Winged helix DNA-binding domain"/>
    <property type="match status" value="1"/>
</dbReference>
<evidence type="ECO:0000256" key="3">
    <source>
        <dbReference type="ARBA" id="ARBA00023125"/>
    </source>
</evidence>
<evidence type="ECO:0000256" key="1">
    <source>
        <dbReference type="ARBA" id="ARBA00009437"/>
    </source>
</evidence>
<keyword evidence="3" id="KW-0238">DNA-binding</keyword>
<keyword evidence="7" id="KW-1185">Reference proteome</keyword>
<dbReference type="PROSITE" id="PS50931">
    <property type="entry name" value="HTH_LYSR"/>
    <property type="match status" value="1"/>
</dbReference>
<dbReference type="PANTHER" id="PTHR30126:SF2">
    <property type="entry name" value="HTH-TYPE TRANSCRIPTIONAL REGULATOR YJIE"/>
    <property type="match status" value="1"/>
</dbReference>
<dbReference type="PRINTS" id="PR00039">
    <property type="entry name" value="HTHLYSR"/>
</dbReference>
<keyword evidence="2" id="KW-0805">Transcription regulation</keyword>
<dbReference type="AlphaFoldDB" id="A0A317CHJ3"/>
<dbReference type="PANTHER" id="PTHR30126">
    <property type="entry name" value="HTH-TYPE TRANSCRIPTIONAL REGULATOR"/>
    <property type="match status" value="1"/>
</dbReference>
<proteinExistence type="inferred from homology"/>